<evidence type="ECO:0000313" key="1">
    <source>
        <dbReference type="EnsemblProtists" id="PYU1_T012058"/>
    </source>
</evidence>
<name>K3X4A9_GLOUD</name>
<accession>K3X4A9</accession>
<dbReference type="OMA" id="DERMMRG"/>
<keyword evidence="2" id="KW-1185">Reference proteome</keyword>
<sequence length="267" mass="30555">MTLDLAADSISEEQTRQRAVLHATKKIGGKDAPVNYSFEERVFSSKDTPSGKALAKQEVLESLKSRILSSKKPGWNMSTSNYDNMQMNGKCYKRTNVNAERNRANMYVYNFRAEKLPKKYPTVKPKSNRFNMGILEVALKDEYIGETFGDERMAKGIGKRTEELPNHPDLRDAEPWNLSNELTPSTRKEHFAKIEAERLANSSKWKQKVASQPTYKTPEQLTKELNDKLRQEKESARAALHAANSHGNDEKTRRFVSLGFVKVWVHF</sequence>
<reference evidence="2" key="1">
    <citation type="journal article" date="2010" name="Genome Biol.">
        <title>Genome sequence of the necrotrophic plant pathogen Pythium ultimum reveals original pathogenicity mechanisms and effector repertoire.</title>
        <authorList>
            <person name="Levesque C.A."/>
            <person name="Brouwer H."/>
            <person name="Cano L."/>
            <person name="Hamilton J.P."/>
            <person name="Holt C."/>
            <person name="Huitema E."/>
            <person name="Raffaele S."/>
            <person name="Robideau G.P."/>
            <person name="Thines M."/>
            <person name="Win J."/>
            <person name="Zerillo M.M."/>
            <person name="Beakes G.W."/>
            <person name="Boore J.L."/>
            <person name="Busam D."/>
            <person name="Dumas B."/>
            <person name="Ferriera S."/>
            <person name="Fuerstenberg S.I."/>
            <person name="Gachon C.M."/>
            <person name="Gaulin E."/>
            <person name="Govers F."/>
            <person name="Grenville-Briggs L."/>
            <person name="Horner N."/>
            <person name="Hostetler J."/>
            <person name="Jiang R.H."/>
            <person name="Johnson J."/>
            <person name="Krajaejun T."/>
            <person name="Lin H."/>
            <person name="Meijer H.J."/>
            <person name="Moore B."/>
            <person name="Morris P."/>
            <person name="Phuntmart V."/>
            <person name="Puiu D."/>
            <person name="Shetty J."/>
            <person name="Stajich J.E."/>
            <person name="Tripathy S."/>
            <person name="Wawra S."/>
            <person name="van West P."/>
            <person name="Whitty B.R."/>
            <person name="Coutinho P.M."/>
            <person name="Henrissat B."/>
            <person name="Martin F."/>
            <person name="Thomas P.D."/>
            <person name="Tyler B.M."/>
            <person name="De Vries R.P."/>
            <person name="Kamoun S."/>
            <person name="Yandell M."/>
            <person name="Tisserat N."/>
            <person name="Buell C.R."/>
        </authorList>
    </citation>
    <scope>NUCLEOTIDE SEQUENCE</scope>
    <source>
        <strain evidence="2">DAOM:BR144</strain>
    </source>
</reference>
<dbReference type="EnsemblProtists" id="PYU1_T012058">
    <property type="protein sequence ID" value="PYU1_T012058"/>
    <property type="gene ID" value="PYU1_G012032"/>
</dbReference>
<dbReference type="AlphaFoldDB" id="K3X4A9"/>
<dbReference type="VEuPathDB" id="FungiDB:PYU1_G012032"/>
<protein>
    <submittedName>
        <fullName evidence="1">Uncharacterized protein</fullName>
    </submittedName>
</protein>
<evidence type="ECO:0000313" key="2">
    <source>
        <dbReference type="Proteomes" id="UP000019132"/>
    </source>
</evidence>
<dbReference type="EMBL" id="GL376621">
    <property type="status" value="NOT_ANNOTATED_CDS"/>
    <property type="molecule type" value="Genomic_DNA"/>
</dbReference>
<dbReference type="InParanoid" id="K3X4A9"/>
<organism evidence="1 2">
    <name type="scientific">Globisporangium ultimum (strain ATCC 200006 / CBS 805.95 / DAOM BR144)</name>
    <name type="common">Pythium ultimum</name>
    <dbReference type="NCBI Taxonomy" id="431595"/>
    <lineage>
        <taxon>Eukaryota</taxon>
        <taxon>Sar</taxon>
        <taxon>Stramenopiles</taxon>
        <taxon>Oomycota</taxon>
        <taxon>Peronosporomycetes</taxon>
        <taxon>Pythiales</taxon>
        <taxon>Pythiaceae</taxon>
        <taxon>Globisporangium</taxon>
    </lineage>
</organism>
<reference evidence="1" key="3">
    <citation type="submission" date="2015-02" db="UniProtKB">
        <authorList>
            <consortium name="EnsemblProtists"/>
        </authorList>
    </citation>
    <scope>IDENTIFICATION</scope>
    <source>
        <strain evidence="1">DAOM BR144</strain>
    </source>
</reference>
<dbReference type="HOGENOM" id="CLU_1043829_0_0_1"/>
<reference evidence="2" key="2">
    <citation type="submission" date="2010-04" db="EMBL/GenBank/DDBJ databases">
        <authorList>
            <person name="Buell R."/>
            <person name="Hamilton J."/>
            <person name="Hostetler J."/>
        </authorList>
    </citation>
    <scope>NUCLEOTIDE SEQUENCE [LARGE SCALE GENOMIC DNA]</scope>
    <source>
        <strain evidence="2">DAOM:BR144</strain>
    </source>
</reference>
<dbReference type="Proteomes" id="UP000019132">
    <property type="component" value="Unassembled WGS sequence"/>
</dbReference>
<proteinExistence type="predicted"/>
<dbReference type="eggNOG" id="ENOG502S0JA">
    <property type="taxonomic scope" value="Eukaryota"/>
</dbReference>